<dbReference type="PANTHER" id="PTHR23077">
    <property type="entry name" value="AAA-FAMILY ATPASE"/>
    <property type="match status" value="1"/>
</dbReference>
<feature type="domain" description="AAA+ ATPase" evidence="1">
    <location>
        <begin position="472"/>
        <end position="604"/>
    </location>
</feature>
<evidence type="ECO:0000259" key="1">
    <source>
        <dbReference type="SMART" id="SM00382"/>
    </source>
</evidence>
<dbReference type="GO" id="GO:0005524">
    <property type="term" value="F:ATP binding"/>
    <property type="evidence" value="ECO:0007669"/>
    <property type="project" value="InterPro"/>
</dbReference>
<dbReference type="Proteomes" id="UP000253034">
    <property type="component" value="Unassembled WGS sequence"/>
</dbReference>
<name>A0A369ASY1_9FIRM</name>
<comment type="caution">
    <text evidence="2">The sequence shown here is derived from an EMBL/GenBank/DDBJ whole genome shotgun (WGS) entry which is preliminary data.</text>
</comment>
<dbReference type="SUPFAM" id="SSF52540">
    <property type="entry name" value="P-loop containing nucleoside triphosphate hydrolases"/>
    <property type="match status" value="2"/>
</dbReference>
<dbReference type="Pfam" id="PF22977">
    <property type="entry name" value="WHD"/>
    <property type="match status" value="1"/>
</dbReference>
<protein>
    <submittedName>
        <fullName evidence="2">SpoVK/Ycf46/Vps4 family AAA+-type ATPase</fullName>
    </submittedName>
</protein>
<dbReference type="CDD" id="cd19481">
    <property type="entry name" value="RecA-like_protease"/>
    <property type="match status" value="1"/>
</dbReference>
<gene>
    <name evidence="2" type="ORF">DFR58_12522</name>
</gene>
<dbReference type="RefSeq" id="WP_114299129.1">
    <property type="nucleotide sequence ID" value="NZ_QPJT01000025.1"/>
</dbReference>
<dbReference type="SMART" id="SM00382">
    <property type="entry name" value="AAA"/>
    <property type="match status" value="1"/>
</dbReference>
<dbReference type="AlphaFoldDB" id="A0A369ASY1"/>
<dbReference type="GO" id="GO:0016887">
    <property type="term" value="F:ATP hydrolysis activity"/>
    <property type="evidence" value="ECO:0007669"/>
    <property type="project" value="InterPro"/>
</dbReference>
<dbReference type="InterPro" id="IPR027417">
    <property type="entry name" value="P-loop_NTPase"/>
</dbReference>
<keyword evidence="3" id="KW-1185">Reference proteome</keyword>
<dbReference type="Gene3D" id="1.10.8.60">
    <property type="match status" value="1"/>
</dbReference>
<reference evidence="2 3" key="1">
    <citation type="submission" date="2018-07" db="EMBL/GenBank/DDBJ databases">
        <title>Genomic Encyclopedia of Type Strains, Phase IV (KMG-IV): sequencing the most valuable type-strain genomes for metagenomic binning, comparative biology and taxonomic classification.</title>
        <authorList>
            <person name="Goeker M."/>
        </authorList>
    </citation>
    <scope>NUCLEOTIDE SEQUENCE [LARGE SCALE GENOMIC DNA]</scope>
    <source>
        <strain evidence="2 3">DSM 27016</strain>
    </source>
</reference>
<dbReference type="InterPro" id="IPR003959">
    <property type="entry name" value="ATPase_AAA_core"/>
</dbReference>
<sequence>MLCYEDFFDGKNTGKPYRGWEDQAGDYMLAVDMAFLAVPECVKADSSARTALLKATGHIAEREEASAREGIFLPAEHIAEAFGLSGFEKFCMFLALLPELDGKYERAYGQLHDNTSQALATVGLASRLYRLLWELPAGGVLMPSRVFFKYILEDIKENSSVSRLSRIIRLSDKVFDFLTARDSENSFPEYGLRLEFPSNLPTLYLGEEIQDKICSILDSLSEDARAGKTALCLYGPSGAGKRLHVRHAARHINMPVLWCDASVLKKQINNTVDIAKNIIFYSILYKAILCLYNFELLEGGDENAASHVLSRLADNVDALFILSSREWRPESGSTAYTTIALPIDIPGGEKRIELWRRLAEGAMLDPCVDLTELSNKFNFTPGMIERAIREAISEARAAGEAVGSGMLYKACIRQSSNGLESKASRLKPAFAWEDLILPIEQKNMLLDACNHIKYRHVVLDRWGFDKKLPYGRGLSILFYGPPGTGKTMGAQVLANELGLEIYRIDLSQMVSKYIGETEKNLKEVFDEASNTSAILFFDEADALFGKRGEVRDSHDRYANMETSYLLQKMEEHEGITVLATNLLQNFDEAYRRRFKFMIHFPMPDQSTRRRLWEEVFPKRLPLGPDVDLDFMAERFEISGSSVKNIAVAASFLAAAEGRCVEMKHMMKALKNELAKAGKVVVRQDLGGYGDLL</sequence>
<dbReference type="EMBL" id="QPJT01000025">
    <property type="protein sequence ID" value="RCX11376.1"/>
    <property type="molecule type" value="Genomic_DNA"/>
</dbReference>
<organism evidence="2 3">
    <name type="scientific">Anaerobacterium chartisolvens</name>
    <dbReference type="NCBI Taxonomy" id="1297424"/>
    <lineage>
        <taxon>Bacteria</taxon>
        <taxon>Bacillati</taxon>
        <taxon>Bacillota</taxon>
        <taxon>Clostridia</taxon>
        <taxon>Eubacteriales</taxon>
        <taxon>Oscillospiraceae</taxon>
        <taxon>Anaerobacterium</taxon>
    </lineage>
</organism>
<dbReference type="Gene3D" id="3.40.50.300">
    <property type="entry name" value="P-loop containing nucleotide triphosphate hydrolases"/>
    <property type="match status" value="2"/>
</dbReference>
<evidence type="ECO:0000313" key="2">
    <source>
        <dbReference type="EMBL" id="RCX11376.1"/>
    </source>
</evidence>
<evidence type="ECO:0000313" key="3">
    <source>
        <dbReference type="Proteomes" id="UP000253034"/>
    </source>
</evidence>
<dbReference type="InterPro" id="IPR003593">
    <property type="entry name" value="AAA+_ATPase"/>
</dbReference>
<dbReference type="InterPro" id="IPR054472">
    <property type="entry name" value="WHD"/>
</dbReference>
<accession>A0A369ASY1</accession>
<dbReference type="OrthoDB" id="9806903at2"/>
<dbReference type="InterPro" id="IPR050168">
    <property type="entry name" value="AAA_ATPase_domain"/>
</dbReference>
<dbReference type="PANTHER" id="PTHR23077:SF117">
    <property type="entry name" value="AAA+ ATPASE DOMAIN-CONTAINING PROTEIN"/>
    <property type="match status" value="1"/>
</dbReference>
<proteinExistence type="predicted"/>
<dbReference type="Pfam" id="PF00004">
    <property type="entry name" value="AAA"/>
    <property type="match status" value="1"/>
</dbReference>